<evidence type="ECO:0000256" key="1">
    <source>
        <dbReference type="ARBA" id="ARBA00022679"/>
    </source>
</evidence>
<dbReference type="CDD" id="cd14014">
    <property type="entry name" value="STKc_PknB_like"/>
    <property type="match status" value="1"/>
</dbReference>
<feature type="compositionally biased region" description="Low complexity" evidence="6">
    <location>
        <begin position="286"/>
        <end position="301"/>
    </location>
</feature>
<dbReference type="PANTHER" id="PTHR43289">
    <property type="entry name" value="MITOGEN-ACTIVATED PROTEIN KINASE KINASE KINASE 20-RELATED"/>
    <property type="match status" value="1"/>
</dbReference>
<dbReference type="SUPFAM" id="SSF50998">
    <property type="entry name" value="Quinoprotein alcohol dehydrogenase-like"/>
    <property type="match status" value="1"/>
</dbReference>
<reference evidence="8 9" key="1">
    <citation type="submission" date="2023-09" db="EMBL/GenBank/DDBJ databases">
        <title>Genome completion map analysis of the actinomycetes C11-1.</title>
        <authorList>
            <person name="Qin P."/>
            <person name="Guan P."/>
        </authorList>
    </citation>
    <scope>NUCLEOTIDE SEQUENCE [LARGE SCALE GENOMIC DNA]</scope>
    <source>
        <strain evidence="8 9">C11-1</strain>
    </source>
</reference>
<feature type="region of interest" description="Disordered" evidence="6">
    <location>
        <begin position="327"/>
        <end position="366"/>
    </location>
</feature>
<evidence type="ECO:0000313" key="9">
    <source>
        <dbReference type="Proteomes" id="UP001303236"/>
    </source>
</evidence>
<feature type="binding site" evidence="5">
    <location>
        <position position="44"/>
    </location>
    <ligand>
        <name>ATP</name>
        <dbReference type="ChEBI" id="CHEBI:30616"/>
    </ligand>
</feature>
<dbReference type="SMART" id="SM00564">
    <property type="entry name" value="PQQ"/>
    <property type="match status" value="3"/>
</dbReference>
<dbReference type="InterPro" id="IPR002372">
    <property type="entry name" value="PQQ_rpt_dom"/>
</dbReference>
<dbReference type="GO" id="GO:0016301">
    <property type="term" value="F:kinase activity"/>
    <property type="evidence" value="ECO:0007669"/>
    <property type="project" value="UniProtKB-KW"/>
</dbReference>
<protein>
    <submittedName>
        <fullName evidence="8">Serine/threonine-protein kinase</fullName>
    </submittedName>
</protein>
<gene>
    <name evidence="8" type="ORF">RI138_32060</name>
</gene>
<dbReference type="InterPro" id="IPR015943">
    <property type="entry name" value="WD40/YVTN_repeat-like_dom_sf"/>
</dbReference>
<evidence type="ECO:0000256" key="3">
    <source>
        <dbReference type="ARBA" id="ARBA00022777"/>
    </source>
</evidence>
<dbReference type="EMBL" id="CP134500">
    <property type="protein sequence ID" value="WNF31090.1"/>
    <property type="molecule type" value="Genomic_DNA"/>
</dbReference>
<feature type="compositionally biased region" description="Basic residues" evidence="6">
    <location>
        <begin position="612"/>
        <end position="621"/>
    </location>
</feature>
<dbReference type="Pfam" id="PF00069">
    <property type="entry name" value="Pkinase"/>
    <property type="match status" value="1"/>
</dbReference>
<dbReference type="InterPro" id="IPR011047">
    <property type="entry name" value="Quinoprotein_ADH-like_sf"/>
</dbReference>
<feature type="compositionally biased region" description="Pro residues" evidence="6">
    <location>
        <begin position="332"/>
        <end position="342"/>
    </location>
</feature>
<evidence type="ECO:0000256" key="6">
    <source>
        <dbReference type="SAM" id="MobiDB-lite"/>
    </source>
</evidence>
<keyword evidence="1" id="KW-0808">Transferase</keyword>
<accession>A0ABY9W8A6</accession>
<dbReference type="Gene3D" id="3.30.200.20">
    <property type="entry name" value="Phosphorylase Kinase, domain 1"/>
    <property type="match status" value="1"/>
</dbReference>
<proteinExistence type="predicted"/>
<evidence type="ECO:0000256" key="2">
    <source>
        <dbReference type="ARBA" id="ARBA00022741"/>
    </source>
</evidence>
<keyword evidence="2 5" id="KW-0547">Nucleotide-binding</keyword>
<dbReference type="InterPro" id="IPR008271">
    <property type="entry name" value="Ser/Thr_kinase_AS"/>
</dbReference>
<dbReference type="InterPro" id="IPR000719">
    <property type="entry name" value="Prot_kinase_dom"/>
</dbReference>
<feature type="region of interest" description="Disordered" evidence="6">
    <location>
        <begin position="394"/>
        <end position="430"/>
    </location>
</feature>
<evidence type="ECO:0000313" key="8">
    <source>
        <dbReference type="EMBL" id="WNF31090.1"/>
    </source>
</evidence>
<feature type="region of interest" description="Disordered" evidence="6">
    <location>
        <begin position="559"/>
        <end position="644"/>
    </location>
</feature>
<evidence type="ECO:0000256" key="5">
    <source>
        <dbReference type="PROSITE-ProRule" id="PRU10141"/>
    </source>
</evidence>
<feature type="compositionally biased region" description="Pro residues" evidence="6">
    <location>
        <begin position="560"/>
        <end position="569"/>
    </location>
</feature>
<keyword evidence="4 5" id="KW-0067">ATP-binding</keyword>
<feature type="domain" description="Protein kinase" evidence="7">
    <location>
        <begin position="16"/>
        <end position="276"/>
    </location>
</feature>
<dbReference type="SUPFAM" id="SSF56112">
    <property type="entry name" value="Protein kinase-like (PK-like)"/>
    <property type="match status" value="1"/>
</dbReference>
<evidence type="ECO:0000256" key="4">
    <source>
        <dbReference type="ARBA" id="ARBA00022840"/>
    </source>
</evidence>
<dbReference type="SMART" id="SM00220">
    <property type="entry name" value="S_TKc"/>
    <property type="match status" value="1"/>
</dbReference>
<name>A0ABY9W8A6_9ACTN</name>
<dbReference type="Gene3D" id="2.130.10.10">
    <property type="entry name" value="YVTN repeat-like/Quinoprotein amine dehydrogenase"/>
    <property type="match status" value="1"/>
</dbReference>
<feature type="region of interest" description="Disordered" evidence="6">
    <location>
        <begin position="286"/>
        <end position="314"/>
    </location>
</feature>
<dbReference type="PROSITE" id="PS00107">
    <property type="entry name" value="PROTEIN_KINASE_ATP"/>
    <property type="match status" value="1"/>
</dbReference>
<feature type="compositionally biased region" description="Basic and acidic residues" evidence="6">
    <location>
        <begin position="622"/>
        <end position="634"/>
    </location>
</feature>
<dbReference type="PROSITE" id="PS50011">
    <property type="entry name" value="PROTEIN_KINASE_DOM"/>
    <property type="match status" value="1"/>
</dbReference>
<dbReference type="Proteomes" id="UP001303236">
    <property type="component" value="Chromosome"/>
</dbReference>
<evidence type="ECO:0000259" key="7">
    <source>
        <dbReference type="PROSITE" id="PS50011"/>
    </source>
</evidence>
<dbReference type="PANTHER" id="PTHR43289:SF34">
    <property type="entry name" value="SERINE_THREONINE-PROTEIN KINASE YBDM-RELATED"/>
    <property type="match status" value="1"/>
</dbReference>
<sequence>MGAPLEAEDPRQVGRYRIVARLGAGGMGRVYLGRSPGGRSVAVKVVHQELARDDGFRRRFAREVATARRVTGVFTAAVVDADPDGEPAWLATEYVPGPSLGEAVDTHGPWPGHGVQALGAGLAEALEAIHTADVIHRDLKPSNVLLAQDGPRVIDFGISVAAEATALTRTGTMVGTPGYMSPEQLSGSAPVGPASDVFSLGAVLTYAATGTGPFGTGPAQALNYRIVHEQPRLDGLPASLRDVVAHCLAKKAELRPDVGLLLDELGREAQADGYWLPDPVAEVLRSGRAPTASASASAPARPEAEESAAPRPPAEGEATLLSLHRAPTAASLPPPPVNPPTAPAERPGGAPTQPPARPAGQPTGPTRRRALFALSGIVVAGAGFGAWRLLDGQADGSPEARDRSAGSLGKDGGRETSASPQPDGTVRWTRKEYPVTGITARGRTLYVADAEGLSALDPANGRTRWSYATEELVVDSPRLGADDGLYAVSYDGTLHAVDTGTGRGRWTSGVGRGKERLSPVVPGYEVLYVSRSDGTLLAVSTADGSVRWTYSFAFEGFAPPARPEGPPGHGPRCDGAGRAPRSGQRDGSETVGIRRRIAHGDDPRGSGGPGLRVHHRRVVRPGRRDRPAHVEHQDTGGFGPRPAG</sequence>
<keyword evidence="3 8" id="KW-0418">Kinase</keyword>
<dbReference type="InterPro" id="IPR018391">
    <property type="entry name" value="PQQ_b-propeller_rpt"/>
</dbReference>
<dbReference type="InterPro" id="IPR011009">
    <property type="entry name" value="Kinase-like_dom_sf"/>
</dbReference>
<dbReference type="PROSITE" id="PS00108">
    <property type="entry name" value="PROTEIN_KINASE_ST"/>
    <property type="match status" value="1"/>
</dbReference>
<dbReference type="Pfam" id="PF13360">
    <property type="entry name" value="PQQ_2"/>
    <property type="match status" value="1"/>
</dbReference>
<dbReference type="InterPro" id="IPR017441">
    <property type="entry name" value="Protein_kinase_ATP_BS"/>
</dbReference>
<keyword evidence="9" id="KW-1185">Reference proteome</keyword>
<organism evidence="8 9">
    <name type="scientific">Streptomyces durocortorensis</name>
    <dbReference type="NCBI Taxonomy" id="2811104"/>
    <lineage>
        <taxon>Bacteria</taxon>
        <taxon>Bacillati</taxon>
        <taxon>Actinomycetota</taxon>
        <taxon>Actinomycetes</taxon>
        <taxon>Kitasatosporales</taxon>
        <taxon>Streptomycetaceae</taxon>
        <taxon>Streptomyces</taxon>
    </lineage>
</organism>
<dbReference type="Gene3D" id="1.10.510.10">
    <property type="entry name" value="Transferase(Phosphotransferase) domain 1"/>
    <property type="match status" value="1"/>
</dbReference>